<name>A0A117ILM3_MYCTH</name>
<protein>
    <submittedName>
        <fullName evidence="2">Protein tyrosine/serine phosphatase</fullName>
    </submittedName>
</protein>
<dbReference type="PANTHER" id="PTHR31126">
    <property type="entry name" value="TYROSINE-PROTEIN PHOSPHATASE"/>
    <property type="match status" value="1"/>
</dbReference>
<dbReference type="STRING" id="1797.RMCT_0869"/>
<gene>
    <name evidence="2" type="ORF">RMCT_0869</name>
</gene>
<dbReference type="EMBL" id="BCTB01000004">
    <property type="protein sequence ID" value="GAT13898.1"/>
    <property type="molecule type" value="Genomic_DNA"/>
</dbReference>
<proteinExistence type="inferred from homology"/>
<dbReference type="PANTHER" id="PTHR31126:SF1">
    <property type="entry name" value="TYROSINE SPECIFIC PROTEIN PHOSPHATASES DOMAIN-CONTAINING PROTEIN"/>
    <property type="match status" value="1"/>
</dbReference>
<dbReference type="GO" id="GO:0004721">
    <property type="term" value="F:phosphoprotein phosphatase activity"/>
    <property type="evidence" value="ECO:0007669"/>
    <property type="project" value="InterPro"/>
</dbReference>
<dbReference type="SUPFAM" id="SSF52799">
    <property type="entry name" value="(Phosphotyrosine protein) phosphatases II"/>
    <property type="match status" value="1"/>
</dbReference>
<comment type="caution">
    <text evidence="2">The sequence shown here is derived from an EMBL/GenBank/DDBJ whole genome shotgun (WGS) entry which is preliminary data.</text>
</comment>
<accession>A0A117ILM3</accession>
<evidence type="ECO:0000313" key="3">
    <source>
        <dbReference type="Proteomes" id="UP000069654"/>
    </source>
</evidence>
<dbReference type="Gene3D" id="3.90.190.10">
    <property type="entry name" value="Protein tyrosine phosphatase superfamily"/>
    <property type="match status" value="1"/>
</dbReference>
<sequence>MLPRPLRLAGAPNFRDLGGIAATDGRRIAPRRLFRGEAFAELSARDWAAVRAVGLRLVCDLRSPAERAKADVRWPESVRQLHLPVLPDERAAGAAVFRRIAEDPSGAAARDVLLGNYGSMPATVAGSLRELFTGIIDHDGVPVLIYCREGKDRTGFVTALLLAALGVEWDAIVADYLLSAPHFDADGARRTISRLSGIDEREGPSEAAIEALRVRPEYLRRAFDVIDSDFGGVDEYLHRAGGLDTERRRRLQAVFLD</sequence>
<dbReference type="Pfam" id="PF13350">
    <property type="entry name" value="Y_phosphatase3"/>
    <property type="match status" value="1"/>
</dbReference>
<dbReference type="Proteomes" id="UP000069654">
    <property type="component" value="Unassembled WGS sequence"/>
</dbReference>
<dbReference type="InterPro" id="IPR029021">
    <property type="entry name" value="Prot-tyrosine_phosphatase-like"/>
</dbReference>
<comment type="similarity">
    <text evidence="1">Belongs to the protein-tyrosine phosphatase family.</text>
</comment>
<dbReference type="AlphaFoldDB" id="A0A117ILM3"/>
<dbReference type="OMA" id="WDGCLNV"/>
<reference evidence="2 3" key="1">
    <citation type="journal article" date="2016" name="Genome Announc.">
        <title>Draft Genome Sequences of Five Rapidly Growing Mycobacterium Species, M. thermoresistibile, M. fortuitum subsp. acetamidolyticum, M. canariasense, M. brisbanense, and M. novocastrense.</title>
        <authorList>
            <person name="Katahira K."/>
            <person name="Ogura Y."/>
            <person name="Gotoh Y."/>
            <person name="Hayashi T."/>
        </authorList>
    </citation>
    <scope>NUCLEOTIDE SEQUENCE [LARGE SCALE GENOMIC DNA]</scope>
    <source>
        <strain evidence="2 3">JCM6362</strain>
    </source>
</reference>
<dbReference type="InterPro" id="IPR026893">
    <property type="entry name" value="Tyr/Ser_Pase_IphP-type"/>
</dbReference>
<evidence type="ECO:0000256" key="1">
    <source>
        <dbReference type="ARBA" id="ARBA00009580"/>
    </source>
</evidence>
<organism evidence="2 3">
    <name type="scientific">Mycolicibacterium thermoresistibile</name>
    <name type="common">Mycobacterium thermoresistibile</name>
    <dbReference type="NCBI Taxonomy" id="1797"/>
    <lineage>
        <taxon>Bacteria</taxon>
        <taxon>Bacillati</taxon>
        <taxon>Actinomycetota</taxon>
        <taxon>Actinomycetes</taxon>
        <taxon>Mycobacteriales</taxon>
        <taxon>Mycobacteriaceae</taxon>
        <taxon>Mycolicibacterium</taxon>
    </lineage>
</organism>
<evidence type="ECO:0000313" key="2">
    <source>
        <dbReference type="EMBL" id="GAT13898.1"/>
    </source>
</evidence>
<reference evidence="3" key="2">
    <citation type="submission" date="2016-02" db="EMBL/GenBank/DDBJ databases">
        <title>Draft genome sequence of five rapidly growing Mycobacterium species.</title>
        <authorList>
            <person name="Katahira K."/>
            <person name="Gotou Y."/>
            <person name="Iida K."/>
            <person name="Ogura Y."/>
            <person name="Hayashi T."/>
        </authorList>
    </citation>
    <scope>NUCLEOTIDE SEQUENCE [LARGE SCALE GENOMIC DNA]</scope>
    <source>
        <strain evidence="3">JCM6362</strain>
    </source>
</reference>